<keyword evidence="1" id="KW-0812">Transmembrane</keyword>
<evidence type="ECO:0008006" key="4">
    <source>
        <dbReference type="Google" id="ProtNLM"/>
    </source>
</evidence>
<dbReference type="EMBL" id="MLFK01000010">
    <property type="protein sequence ID" value="OIV40306.1"/>
    <property type="molecule type" value="Genomic_DNA"/>
</dbReference>
<evidence type="ECO:0000256" key="1">
    <source>
        <dbReference type="SAM" id="Phobius"/>
    </source>
</evidence>
<dbReference type="AlphaFoldDB" id="A0A1J7CKY9"/>
<dbReference type="RefSeq" id="WP_071638431.1">
    <property type="nucleotide sequence ID" value="NZ_MLFK01000010.1"/>
</dbReference>
<feature type="transmembrane region" description="Helical" evidence="1">
    <location>
        <begin position="125"/>
        <end position="146"/>
    </location>
</feature>
<keyword evidence="1" id="KW-1133">Transmembrane helix</keyword>
<proteinExistence type="predicted"/>
<feature type="transmembrane region" description="Helical" evidence="1">
    <location>
        <begin position="61"/>
        <end position="77"/>
    </location>
</feature>
<name>A0A1J7CKY9_FLAJO</name>
<sequence>MKKKDKKYIIALKEYITTAEARVKYSLERFDILIISLSSGGLALSSSLYEHFTSGDKDFLNVAWIFFSAALIINLLSQITGYHANKLDIQCTNIVIDEIKGKVAEDTHKKLDCIKSICNFLTSMLNVLSFICLTTAVVLVVLFVNLKK</sequence>
<keyword evidence="1" id="KW-0472">Membrane</keyword>
<gene>
    <name evidence="2" type="ORF">BKM63_20420</name>
</gene>
<evidence type="ECO:0000313" key="2">
    <source>
        <dbReference type="EMBL" id="OIV40306.1"/>
    </source>
</evidence>
<accession>A0A1J7CKY9</accession>
<evidence type="ECO:0000313" key="3">
    <source>
        <dbReference type="Proteomes" id="UP000182826"/>
    </source>
</evidence>
<organism evidence="2 3">
    <name type="scientific">Flavobacterium johnsoniae</name>
    <name type="common">Cytophaga johnsonae</name>
    <dbReference type="NCBI Taxonomy" id="986"/>
    <lineage>
        <taxon>Bacteria</taxon>
        <taxon>Pseudomonadati</taxon>
        <taxon>Bacteroidota</taxon>
        <taxon>Flavobacteriia</taxon>
        <taxon>Flavobacteriales</taxon>
        <taxon>Flavobacteriaceae</taxon>
        <taxon>Flavobacterium</taxon>
    </lineage>
</organism>
<protein>
    <recommendedName>
        <fullName evidence="4">SMODS and SLOG-associating 2TM effector domain-containing protein</fullName>
    </recommendedName>
</protein>
<dbReference type="Proteomes" id="UP000182826">
    <property type="component" value="Unassembled WGS sequence"/>
</dbReference>
<dbReference type="OrthoDB" id="1448698at2"/>
<keyword evidence="3" id="KW-1185">Reference proteome</keyword>
<comment type="caution">
    <text evidence="2">The sequence shown here is derived from an EMBL/GenBank/DDBJ whole genome shotgun (WGS) entry which is preliminary data.</text>
</comment>
<reference evidence="2 3" key="1">
    <citation type="submission" date="2016-10" db="EMBL/GenBank/DDBJ databases">
        <title>Draft Genome Sequence of Rhizobacteria Flavobacterium johnsoniae CI04.</title>
        <authorList>
            <person name="Bravo J.I."/>
            <person name="Lozano G.L."/>
            <person name="Handelsman J."/>
        </authorList>
    </citation>
    <scope>NUCLEOTIDE SEQUENCE [LARGE SCALE GENOMIC DNA]</scope>
    <source>
        <strain evidence="2 3">CI04</strain>
    </source>
</reference>